<accession>A0A3N7G2A0</accession>
<sequence>MSALSTCLNTPTKTIRMKSSNFPKRKPNSHPPKFKASAFSNESTFIWSNLAFVSDDDNGKCSITGSNISSGCPTENRREYFSMNVTEEEMRIREELAREIETELEREIMEGILLLVRRLSILKAKQINRALEDLNLDKYLSEICTSCNLCNADGDHVSRWHSRLQSPASEISHAADDFARERLYKKVFGDGIINQW</sequence>
<evidence type="ECO:0000313" key="1">
    <source>
        <dbReference type="EMBL" id="RQO86604.1"/>
    </source>
</evidence>
<keyword evidence="2" id="KW-1185">Reference proteome</keyword>
<dbReference type="InParanoid" id="A0A3N7G2A0"/>
<evidence type="ECO:0000313" key="2">
    <source>
        <dbReference type="Proteomes" id="UP000006729"/>
    </source>
</evidence>
<reference evidence="1 2" key="1">
    <citation type="journal article" date="2006" name="Science">
        <title>The genome of black cottonwood, Populus trichocarpa (Torr. &amp; Gray).</title>
        <authorList>
            <person name="Tuskan G.A."/>
            <person name="Difazio S."/>
            <person name="Jansson S."/>
            <person name="Bohlmann J."/>
            <person name="Grigoriev I."/>
            <person name="Hellsten U."/>
            <person name="Putnam N."/>
            <person name="Ralph S."/>
            <person name="Rombauts S."/>
            <person name="Salamov A."/>
            <person name="Schein J."/>
            <person name="Sterck L."/>
            <person name="Aerts A."/>
            <person name="Bhalerao R.R."/>
            <person name="Bhalerao R.P."/>
            <person name="Blaudez D."/>
            <person name="Boerjan W."/>
            <person name="Brun A."/>
            <person name="Brunner A."/>
            <person name="Busov V."/>
            <person name="Campbell M."/>
            <person name="Carlson J."/>
            <person name="Chalot M."/>
            <person name="Chapman J."/>
            <person name="Chen G.L."/>
            <person name="Cooper D."/>
            <person name="Coutinho P.M."/>
            <person name="Couturier J."/>
            <person name="Covert S."/>
            <person name="Cronk Q."/>
            <person name="Cunningham R."/>
            <person name="Davis J."/>
            <person name="Degroeve S."/>
            <person name="Dejardin A."/>
            <person name="Depamphilis C."/>
            <person name="Detter J."/>
            <person name="Dirks B."/>
            <person name="Dubchak I."/>
            <person name="Duplessis S."/>
            <person name="Ehlting J."/>
            <person name="Ellis B."/>
            <person name="Gendler K."/>
            <person name="Goodstein D."/>
            <person name="Gribskov M."/>
            <person name="Grimwood J."/>
            <person name="Groover A."/>
            <person name="Gunter L."/>
            <person name="Hamberger B."/>
            <person name="Heinze B."/>
            <person name="Helariutta Y."/>
            <person name="Henrissat B."/>
            <person name="Holligan D."/>
            <person name="Holt R."/>
            <person name="Huang W."/>
            <person name="Islam-Faridi N."/>
            <person name="Jones S."/>
            <person name="Jones-Rhoades M."/>
            <person name="Jorgensen R."/>
            <person name="Joshi C."/>
            <person name="Kangasjarvi J."/>
            <person name="Karlsson J."/>
            <person name="Kelleher C."/>
            <person name="Kirkpatrick R."/>
            <person name="Kirst M."/>
            <person name="Kohler A."/>
            <person name="Kalluri U."/>
            <person name="Larimer F."/>
            <person name="Leebens-Mack J."/>
            <person name="Leple J.C."/>
            <person name="Locascio P."/>
            <person name="Lou Y."/>
            <person name="Lucas S."/>
            <person name="Martin F."/>
            <person name="Montanini B."/>
            <person name="Napoli C."/>
            <person name="Nelson D.R."/>
            <person name="Nelson C."/>
            <person name="Nieminen K."/>
            <person name="Nilsson O."/>
            <person name="Pereda V."/>
            <person name="Peter G."/>
            <person name="Philippe R."/>
            <person name="Pilate G."/>
            <person name="Poliakov A."/>
            <person name="Razumovskaya J."/>
            <person name="Richardson P."/>
            <person name="Rinaldi C."/>
            <person name="Ritland K."/>
            <person name="Rouze P."/>
            <person name="Ryaboy D."/>
            <person name="Schmutz J."/>
            <person name="Schrader J."/>
            <person name="Segerman B."/>
            <person name="Shin H."/>
            <person name="Siddiqui A."/>
            <person name="Sterky F."/>
            <person name="Terry A."/>
            <person name="Tsai C.J."/>
            <person name="Uberbacher E."/>
            <person name="Unneberg P."/>
            <person name="Vahala J."/>
            <person name="Wall K."/>
            <person name="Wessler S."/>
            <person name="Yang G."/>
            <person name="Yin T."/>
            <person name="Douglas C."/>
            <person name="Marra M."/>
            <person name="Sandberg G."/>
            <person name="Van de Peer Y."/>
            <person name="Rokhsar D."/>
        </authorList>
    </citation>
    <scope>NUCLEOTIDE SEQUENCE [LARGE SCALE GENOMIC DNA]</scope>
    <source>
        <strain evidence="2">cv. Nisqually</strain>
    </source>
</reference>
<dbReference type="Proteomes" id="UP000006729">
    <property type="component" value="Chromosome 2"/>
</dbReference>
<name>A0A3N7G2A0_POPTR</name>
<proteinExistence type="predicted"/>
<protein>
    <submittedName>
        <fullName evidence="1">Uncharacterized protein</fullName>
    </submittedName>
</protein>
<organism evidence="1 2">
    <name type="scientific">Populus trichocarpa</name>
    <name type="common">Western balsam poplar</name>
    <name type="synonym">Populus balsamifera subsp. trichocarpa</name>
    <dbReference type="NCBI Taxonomy" id="3694"/>
    <lineage>
        <taxon>Eukaryota</taxon>
        <taxon>Viridiplantae</taxon>
        <taxon>Streptophyta</taxon>
        <taxon>Embryophyta</taxon>
        <taxon>Tracheophyta</taxon>
        <taxon>Spermatophyta</taxon>
        <taxon>Magnoliopsida</taxon>
        <taxon>eudicotyledons</taxon>
        <taxon>Gunneridae</taxon>
        <taxon>Pentapetalae</taxon>
        <taxon>rosids</taxon>
        <taxon>fabids</taxon>
        <taxon>Malpighiales</taxon>
        <taxon>Salicaceae</taxon>
        <taxon>Saliceae</taxon>
        <taxon>Populus</taxon>
    </lineage>
</organism>
<dbReference type="EMBL" id="CM009291">
    <property type="protein sequence ID" value="RQO86604.1"/>
    <property type="molecule type" value="Genomic_DNA"/>
</dbReference>
<gene>
    <name evidence="1" type="ORF">POPTR_002G068450</name>
</gene>
<dbReference type="AlphaFoldDB" id="A0A3N7G2A0"/>